<gene>
    <name evidence="7" type="ORF">C8035_v010289</name>
</gene>
<feature type="chain" id="PRO_5020289695" evidence="6">
    <location>
        <begin position="20"/>
        <end position="233"/>
    </location>
</feature>
<dbReference type="InterPro" id="IPR023352">
    <property type="entry name" value="MAPEG-like_dom_sf"/>
</dbReference>
<evidence type="ECO:0000256" key="3">
    <source>
        <dbReference type="ARBA" id="ARBA00022989"/>
    </source>
</evidence>
<keyword evidence="2 5" id="KW-0812">Transmembrane</keyword>
<keyword evidence="4 5" id="KW-0472">Membrane</keyword>
<accession>A0A4R8QBF1</accession>
<dbReference type="PANTHER" id="PTHR35814:SF1">
    <property type="entry name" value="GLUTATHIONE S-TRANSFERASE-RELATED"/>
    <property type="match status" value="1"/>
</dbReference>
<keyword evidence="6" id="KW-0732">Signal</keyword>
<dbReference type="PANTHER" id="PTHR35814">
    <property type="match status" value="1"/>
</dbReference>
<dbReference type="AlphaFoldDB" id="A0A4R8QBF1"/>
<evidence type="ECO:0000256" key="6">
    <source>
        <dbReference type="SAM" id="SignalP"/>
    </source>
</evidence>
<name>A0A4R8QBF1_9PEZI</name>
<dbReference type="InterPro" id="IPR001129">
    <property type="entry name" value="Membr-assoc_MAPEG"/>
</dbReference>
<feature type="signal peptide" evidence="6">
    <location>
        <begin position="1"/>
        <end position="19"/>
    </location>
</feature>
<dbReference type="EMBL" id="QAPG01000049">
    <property type="protein sequence ID" value="TDZ34840.1"/>
    <property type="molecule type" value="Genomic_DNA"/>
</dbReference>
<proteinExistence type="predicted"/>
<dbReference type="Gene3D" id="1.20.120.550">
    <property type="entry name" value="Membrane associated eicosanoid/glutathione metabolism-like domain"/>
    <property type="match status" value="1"/>
</dbReference>
<evidence type="ECO:0000256" key="4">
    <source>
        <dbReference type="ARBA" id="ARBA00023136"/>
    </source>
</evidence>
<dbReference type="Pfam" id="PF01124">
    <property type="entry name" value="MAPEG"/>
    <property type="match status" value="1"/>
</dbReference>
<dbReference type="Proteomes" id="UP000295083">
    <property type="component" value="Unassembled WGS sequence"/>
</dbReference>
<evidence type="ECO:0000256" key="5">
    <source>
        <dbReference type="SAM" id="Phobius"/>
    </source>
</evidence>
<comment type="subcellular location">
    <subcellularLocation>
        <location evidence="1">Membrane</location>
    </subcellularLocation>
</comment>
<dbReference type="GO" id="GO:0016020">
    <property type="term" value="C:membrane"/>
    <property type="evidence" value="ECO:0007669"/>
    <property type="project" value="UniProtKB-SubCell"/>
</dbReference>
<feature type="transmembrane region" description="Helical" evidence="5">
    <location>
        <begin position="208"/>
        <end position="231"/>
    </location>
</feature>
<evidence type="ECO:0000256" key="1">
    <source>
        <dbReference type="ARBA" id="ARBA00004370"/>
    </source>
</evidence>
<keyword evidence="3 5" id="KW-1133">Transmembrane helix</keyword>
<dbReference type="SUPFAM" id="SSF161084">
    <property type="entry name" value="MAPEG domain-like"/>
    <property type="match status" value="1"/>
</dbReference>
<evidence type="ECO:0000313" key="7">
    <source>
        <dbReference type="EMBL" id="TDZ34840.1"/>
    </source>
</evidence>
<comment type="caution">
    <text evidence="7">The sequence shown here is derived from an EMBL/GenBank/DDBJ whole genome shotgun (WGS) entry which is preliminary data.</text>
</comment>
<reference evidence="7 8" key="1">
    <citation type="submission" date="2018-11" db="EMBL/GenBank/DDBJ databases">
        <title>Genome sequence and assembly of Colletotrichum spinosum.</title>
        <authorList>
            <person name="Gan P."/>
            <person name="Shirasu K."/>
        </authorList>
    </citation>
    <scope>NUCLEOTIDE SEQUENCE [LARGE SCALE GENOMIC DNA]</scope>
    <source>
        <strain evidence="7 8">CBS 515.97</strain>
    </source>
</reference>
<evidence type="ECO:0000313" key="8">
    <source>
        <dbReference type="Proteomes" id="UP000295083"/>
    </source>
</evidence>
<protein>
    <submittedName>
        <fullName evidence="7">Uncharacterized protein</fullName>
    </submittedName>
</protein>
<keyword evidence="8" id="KW-1185">Reference proteome</keyword>
<sequence length="233" mass="24965">MHFSSVLLAAAALAFSAEATPTGSRRSDPHVLDFRIWSDANCGVGGDNQGNLGVTTITQSQTGVCRPSFSSNPEDLPHVRGIYLNRLTSGCTTVTGTFALPFTLYYTLLSLRVVRERLGDKHYLGDNSSKPGSDQPSYADNKLYLATRAHANFAENVPLALVLASLAELNGGNRKALGWFLGSLLVLRVLHADFGIMRRGLGYGRPTAYFGSIGLVAAVAGYGAFLVKGYWGF</sequence>
<organism evidence="7 8">
    <name type="scientific">Colletotrichum spinosum</name>
    <dbReference type="NCBI Taxonomy" id="1347390"/>
    <lineage>
        <taxon>Eukaryota</taxon>
        <taxon>Fungi</taxon>
        <taxon>Dikarya</taxon>
        <taxon>Ascomycota</taxon>
        <taxon>Pezizomycotina</taxon>
        <taxon>Sordariomycetes</taxon>
        <taxon>Hypocreomycetidae</taxon>
        <taxon>Glomerellales</taxon>
        <taxon>Glomerellaceae</taxon>
        <taxon>Colletotrichum</taxon>
        <taxon>Colletotrichum orbiculare species complex</taxon>
    </lineage>
</organism>
<evidence type="ECO:0000256" key="2">
    <source>
        <dbReference type="ARBA" id="ARBA00022692"/>
    </source>
</evidence>